<evidence type="ECO:0000313" key="1">
    <source>
        <dbReference type="EMBL" id="OOH74403.1"/>
    </source>
</evidence>
<sequence>MQSYNVPDLCQEDFGILLRRGGQALLLSSVLPDMLAQEIAPVQDVRNGSLLLREGQTHFFEKGIYHEPYFVFKKLSRVSGDDNVFFKTHHVGFSARRERVFHLLILAYRQFFSLGHRMEGFLVFF</sequence>
<evidence type="ECO:0000313" key="2">
    <source>
        <dbReference type="Proteomes" id="UP000188586"/>
    </source>
</evidence>
<dbReference type="AlphaFoldDB" id="A0A1V3SXI3"/>
<name>A0A1V3SXI3_9BACT</name>
<organism evidence="1 2">
    <name type="scientific">Leptospirillum ferriphilum</name>
    <dbReference type="NCBI Taxonomy" id="178606"/>
    <lineage>
        <taxon>Bacteria</taxon>
        <taxon>Pseudomonadati</taxon>
        <taxon>Nitrospirota</taxon>
        <taxon>Nitrospiria</taxon>
        <taxon>Nitrospirales</taxon>
        <taxon>Nitrospiraceae</taxon>
        <taxon>Leptospirillum</taxon>
    </lineage>
</organism>
<comment type="caution">
    <text evidence="1">The sequence shown here is derived from an EMBL/GenBank/DDBJ whole genome shotgun (WGS) entry which is preliminary data.</text>
</comment>
<accession>A0A1V3SXI3</accession>
<dbReference type="EMBL" id="MPOJ01000004">
    <property type="protein sequence ID" value="OOH74403.1"/>
    <property type="molecule type" value="Genomic_DNA"/>
</dbReference>
<gene>
    <name evidence="1" type="ORF">BOX24_02105</name>
</gene>
<reference evidence="1 2" key="1">
    <citation type="submission" date="2016-11" db="EMBL/GenBank/DDBJ databases">
        <title>Comparative genomics of co-occurring bacteria in distinct bioleaching systems unravels niche-specific adaptation.</title>
        <authorList>
            <person name="Zhang X."/>
            <person name="Liu X."/>
            <person name="Yin H."/>
        </authorList>
    </citation>
    <scope>NUCLEOTIDE SEQUENCE [LARGE SCALE GENOMIC DNA]</scope>
    <source>
        <strain evidence="1 2">DX</strain>
    </source>
</reference>
<proteinExistence type="predicted"/>
<protein>
    <submittedName>
        <fullName evidence="1">Uncharacterized protein</fullName>
    </submittedName>
</protein>
<dbReference type="Proteomes" id="UP000188586">
    <property type="component" value="Unassembled WGS sequence"/>
</dbReference>